<feature type="transmembrane region" description="Helical" evidence="1">
    <location>
        <begin position="130"/>
        <end position="148"/>
    </location>
</feature>
<feature type="transmembrane region" description="Helical" evidence="1">
    <location>
        <begin position="270"/>
        <end position="291"/>
    </location>
</feature>
<proteinExistence type="predicted"/>
<dbReference type="SUPFAM" id="SSF103481">
    <property type="entry name" value="Multidrug resistance efflux transporter EmrE"/>
    <property type="match status" value="2"/>
</dbReference>
<feature type="transmembrane region" description="Helical" evidence="1">
    <location>
        <begin position="154"/>
        <end position="170"/>
    </location>
</feature>
<protein>
    <submittedName>
        <fullName evidence="2">RarD protein</fullName>
    </submittedName>
</protein>
<dbReference type="EMBL" id="QZCW01000004">
    <property type="protein sequence ID" value="MCW5323186.1"/>
    <property type="molecule type" value="Genomic_DNA"/>
</dbReference>
<organism evidence="2 3">
    <name type="scientific">Verminephrobacter aporrectodeae subsp. tuberculatae</name>
    <dbReference type="NCBI Taxonomy" id="1110392"/>
    <lineage>
        <taxon>Bacteria</taxon>
        <taxon>Pseudomonadati</taxon>
        <taxon>Pseudomonadota</taxon>
        <taxon>Betaproteobacteria</taxon>
        <taxon>Burkholderiales</taxon>
        <taxon>Comamonadaceae</taxon>
        <taxon>Verminephrobacter</taxon>
    </lineage>
</organism>
<sequence length="300" mass="32480">MFCPINTRYVLAAGAGVVANVILGASSLYWKQLAVISPETLLGYRIFLSLATLALAMLMLQRFRALAEKLTWRTVGIHAAAAYLVVLNWGTFIWASIHGHVVESGLGYLIAPFIAIAIAKVVIGDTLSAVRLAGLVVIAMAVAALMLRSGELNHWVYLVIGVTWGGYACAKKLTPLDPFGGLFMETFTLCVLWLPLLAASQVSLTLPGNLPAATAVLLLVCGLVSVVPLWLFAYAAGHLPLSAMGFFQFVLPTTQLLVALVFYRQPLSNNTLLCFSVIWAALLVILSEPLWRFGRLRPRN</sequence>
<gene>
    <name evidence="2" type="ORF">D5039_19180</name>
</gene>
<keyword evidence="1" id="KW-1133">Transmembrane helix</keyword>
<name>A0ABT3KY53_9BURK</name>
<feature type="transmembrane region" description="Helical" evidence="1">
    <location>
        <begin position="9"/>
        <end position="30"/>
    </location>
</feature>
<dbReference type="Proteomes" id="UP001208935">
    <property type="component" value="Unassembled WGS sequence"/>
</dbReference>
<evidence type="ECO:0000313" key="3">
    <source>
        <dbReference type="Proteomes" id="UP001208935"/>
    </source>
</evidence>
<accession>A0ABT3KY53</accession>
<feature type="transmembrane region" description="Helical" evidence="1">
    <location>
        <begin position="245"/>
        <end position="264"/>
    </location>
</feature>
<feature type="transmembrane region" description="Helical" evidence="1">
    <location>
        <begin position="106"/>
        <end position="123"/>
    </location>
</feature>
<feature type="transmembrane region" description="Helical" evidence="1">
    <location>
        <begin position="42"/>
        <end position="60"/>
    </location>
</feature>
<evidence type="ECO:0000313" key="2">
    <source>
        <dbReference type="EMBL" id="MCW5323186.1"/>
    </source>
</evidence>
<feature type="transmembrane region" description="Helical" evidence="1">
    <location>
        <begin position="210"/>
        <end position="233"/>
    </location>
</feature>
<keyword evidence="1" id="KW-0812">Transmembrane</keyword>
<feature type="transmembrane region" description="Helical" evidence="1">
    <location>
        <begin position="72"/>
        <end position="94"/>
    </location>
</feature>
<reference evidence="3" key="1">
    <citation type="submission" date="2023-07" db="EMBL/GenBank/DDBJ databases">
        <title>Verminephrobacter genomes.</title>
        <authorList>
            <person name="Lund M.B."/>
        </authorList>
    </citation>
    <scope>NUCLEOTIDE SEQUENCE [LARGE SCALE GENOMIC DNA]</scope>
    <source>
        <strain evidence="3">AtM5-05</strain>
    </source>
</reference>
<comment type="caution">
    <text evidence="2">The sequence shown here is derived from an EMBL/GenBank/DDBJ whole genome shotgun (WGS) entry which is preliminary data.</text>
</comment>
<keyword evidence="1" id="KW-0472">Membrane</keyword>
<keyword evidence="3" id="KW-1185">Reference proteome</keyword>
<dbReference type="InterPro" id="IPR037185">
    <property type="entry name" value="EmrE-like"/>
</dbReference>
<feature type="transmembrane region" description="Helical" evidence="1">
    <location>
        <begin position="182"/>
        <end position="204"/>
    </location>
</feature>
<dbReference type="RefSeq" id="WP_265257869.1">
    <property type="nucleotide sequence ID" value="NZ_QZCV01000002.1"/>
</dbReference>
<evidence type="ECO:0000256" key="1">
    <source>
        <dbReference type="SAM" id="Phobius"/>
    </source>
</evidence>